<evidence type="ECO:0000313" key="2">
    <source>
        <dbReference type="Proteomes" id="UP000004245"/>
    </source>
</evidence>
<protein>
    <submittedName>
        <fullName evidence="1">Uncharacterized protein</fullName>
    </submittedName>
</protein>
<dbReference type="AlphaFoldDB" id="E9T575"/>
<organism evidence="1 2">
    <name type="scientific">Prescottella equi ATCC 33707</name>
    <dbReference type="NCBI Taxonomy" id="525370"/>
    <lineage>
        <taxon>Bacteria</taxon>
        <taxon>Bacillati</taxon>
        <taxon>Actinomycetota</taxon>
        <taxon>Actinomycetes</taxon>
        <taxon>Mycobacteriales</taxon>
        <taxon>Nocardiaceae</taxon>
        <taxon>Prescottella</taxon>
    </lineage>
</organism>
<gene>
    <name evidence="1" type="ORF">HMPREF0724_13703</name>
</gene>
<keyword evidence="2" id="KW-1185">Reference proteome</keyword>
<proteinExistence type="predicted"/>
<evidence type="ECO:0000313" key="1">
    <source>
        <dbReference type="EMBL" id="EGD22485.1"/>
    </source>
</evidence>
<comment type="caution">
    <text evidence="1">The sequence shown here is derived from an EMBL/GenBank/DDBJ whole genome shotgun (WGS) entry which is preliminary data.</text>
</comment>
<accession>E9T575</accession>
<dbReference type="Proteomes" id="UP000004245">
    <property type="component" value="Unassembled WGS sequence"/>
</dbReference>
<name>E9T575_RHOHA</name>
<dbReference type="HOGENOM" id="CLU_3103209_0_0_11"/>
<dbReference type="EMBL" id="ADNW02000018">
    <property type="protein sequence ID" value="EGD22485.1"/>
    <property type="molecule type" value="Genomic_DNA"/>
</dbReference>
<reference evidence="1" key="1">
    <citation type="submission" date="2011-01" db="EMBL/GenBank/DDBJ databases">
        <authorList>
            <person name="Muzny D."/>
            <person name="Qin X."/>
            <person name="Buhay C."/>
            <person name="Dugan-Rocha S."/>
            <person name="Ding Y."/>
            <person name="Chen G."/>
            <person name="Hawes A."/>
            <person name="Holder M."/>
            <person name="Jhangiani S."/>
            <person name="Johnson A."/>
            <person name="Khan Z."/>
            <person name="Li Z."/>
            <person name="Liu W."/>
            <person name="Liu X."/>
            <person name="Perez L."/>
            <person name="Shen H."/>
            <person name="Wang Q."/>
            <person name="Watt J."/>
            <person name="Xi L."/>
            <person name="Xin Y."/>
            <person name="Zhou J."/>
            <person name="Deng J."/>
            <person name="Jiang H."/>
            <person name="Liu Y."/>
            <person name="Qu J."/>
            <person name="Song X.-Z."/>
            <person name="Zhang L."/>
            <person name="Villasana D."/>
            <person name="Johnson A."/>
            <person name="Liu J."/>
            <person name="Liyanage D."/>
            <person name="Lorensuhewa L."/>
            <person name="Robinson T."/>
            <person name="Song A."/>
            <person name="Song B.-B."/>
            <person name="Dinh H."/>
            <person name="Thornton R."/>
            <person name="Coyle M."/>
            <person name="Francisco L."/>
            <person name="Jackson L."/>
            <person name="Javaid M."/>
            <person name="Korchina V."/>
            <person name="Kovar C."/>
            <person name="Mata R."/>
            <person name="Mathew T."/>
            <person name="Ngo R."/>
            <person name="Nguyen L."/>
            <person name="Nguyen N."/>
            <person name="Okwuonu G."/>
            <person name="Ongeri F."/>
            <person name="Pham C."/>
            <person name="Simmons D."/>
            <person name="Wilczek-Boney K."/>
            <person name="Hale W."/>
            <person name="Jakkamsetti A."/>
            <person name="Pham P."/>
            <person name="Ruth R."/>
            <person name="San Lucas F."/>
            <person name="Warren J."/>
            <person name="Zhang J."/>
            <person name="Zhao Z."/>
            <person name="Zhou C."/>
            <person name="Zhu D."/>
            <person name="Lee S."/>
            <person name="Bess C."/>
            <person name="Blankenburg K."/>
            <person name="Forbes L."/>
            <person name="Fu Q."/>
            <person name="Gubbala S."/>
            <person name="Hirani K."/>
            <person name="Jayaseelan J.C."/>
            <person name="Lara F."/>
            <person name="Munidasa M."/>
            <person name="Palculict T."/>
            <person name="Patil S."/>
            <person name="Pu L.-L."/>
            <person name="Saada N."/>
            <person name="Tang L."/>
            <person name="Weissenberger G."/>
            <person name="Zhu Y."/>
            <person name="Hemphill L."/>
            <person name="Shang Y."/>
            <person name="Youmans B."/>
            <person name="Ayvaz T."/>
            <person name="Ross M."/>
            <person name="Santibanez J."/>
            <person name="Aqrawi P."/>
            <person name="Gross S."/>
            <person name="Joshi V."/>
            <person name="Fowler G."/>
            <person name="Nazareth L."/>
            <person name="Reid J."/>
            <person name="Worley K."/>
            <person name="Petrosino J."/>
            <person name="Highlander S."/>
            <person name="Gibbs R."/>
        </authorList>
    </citation>
    <scope>NUCLEOTIDE SEQUENCE [LARGE SCALE GENOMIC DNA]</scope>
    <source>
        <strain evidence="1">ATCC 33707</strain>
    </source>
</reference>
<sequence length="51" mass="5650">MICGNRSDRCGLGHKVVLSQAQNKDVTQIIYTRQNCCVTQFPPSGNELRGL</sequence>